<dbReference type="Proteomes" id="UP000590599">
    <property type="component" value="Unassembled WGS sequence"/>
</dbReference>
<evidence type="ECO:0000313" key="1">
    <source>
        <dbReference type="EMBL" id="NYA26866.1"/>
    </source>
</evidence>
<organism evidence="1 2">
    <name type="scientific">Haemophilus haemolyticus</name>
    <dbReference type="NCBI Taxonomy" id="726"/>
    <lineage>
        <taxon>Bacteria</taxon>
        <taxon>Pseudomonadati</taxon>
        <taxon>Pseudomonadota</taxon>
        <taxon>Gammaproteobacteria</taxon>
        <taxon>Pasteurellales</taxon>
        <taxon>Pasteurellaceae</taxon>
        <taxon>Haemophilus</taxon>
    </lineage>
</organism>
<comment type="caution">
    <text evidence="1">The sequence shown here is derived from an EMBL/GenBank/DDBJ whole genome shotgun (WGS) entry which is preliminary data.</text>
</comment>
<reference evidence="1 2" key="1">
    <citation type="submission" date="2020-07" db="EMBL/GenBank/DDBJ databases">
        <title>Genus Haemophilus, Bergeys manual.</title>
        <authorList>
            <person name="Noerskov-Lauritsen N."/>
        </authorList>
    </citation>
    <scope>NUCLEOTIDE SEQUENCE [LARGE SCALE GENOMIC DNA]</scope>
    <source>
        <strain evidence="1 2">CCUG30047</strain>
    </source>
</reference>
<gene>
    <name evidence="1" type="ORF">HZI69_03285</name>
</gene>
<sequence>MAKLIKLHFVGFVNDAPRNEEPYIDTVLYESLVVPVDKILGVKKYNQDLDIYLVPQVEEWERESDLTEIVVDNYIAEDELKLKDCSVVIFSCEYSEKLIQMLDYSPHHKQDNPNQFLVYKSPDEIIKLCQ</sequence>
<protein>
    <submittedName>
        <fullName evidence="1">Uncharacterized protein</fullName>
    </submittedName>
</protein>
<name>A0A852PH17_HAEHA</name>
<dbReference type="EMBL" id="JACBKA010000003">
    <property type="protein sequence ID" value="NYA26866.1"/>
    <property type="molecule type" value="Genomic_DNA"/>
</dbReference>
<evidence type="ECO:0000313" key="2">
    <source>
        <dbReference type="Proteomes" id="UP000590599"/>
    </source>
</evidence>
<accession>A0A852PH17</accession>
<proteinExistence type="predicted"/>
<dbReference type="RefSeq" id="WP_179227295.1">
    <property type="nucleotide sequence ID" value="NZ_JACBKA010000003.1"/>
</dbReference>
<dbReference type="AlphaFoldDB" id="A0A852PH17"/>